<evidence type="ECO:0000313" key="4">
    <source>
        <dbReference type="EMBL" id="MDR7385426.1"/>
    </source>
</evidence>
<dbReference type="PROSITE" id="PS51462">
    <property type="entry name" value="NUDIX"/>
    <property type="match status" value="1"/>
</dbReference>
<evidence type="ECO:0000256" key="2">
    <source>
        <dbReference type="ARBA" id="ARBA00022801"/>
    </source>
</evidence>
<proteinExistence type="predicted"/>
<evidence type="ECO:0000313" key="5">
    <source>
        <dbReference type="Proteomes" id="UP001183585"/>
    </source>
</evidence>
<protein>
    <submittedName>
        <fullName evidence="4">8-oxo-dGTP pyrophosphatase MutT (NUDIX family)</fullName>
    </submittedName>
</protein>
<dbReference type="Proteomes" id="UP001183585">
    <property type="component" value="Unassembled WGS sequence"/>
</dbReference>
<evidence type="ECO:0000256" key="1">
    <source>
        <dbReference type="ARBA" id="ARBA00001946"/>
    </source>
</evidence>
<dbReference type="PANTHER" id="PTHR43046:SF16">
    <property type="entry name" value="ADP-RIBOSE PYROPHOSPHATASE YJHB-RELATED"/>
    <property type="match status" value="1"/>
</dbReference>
<feature type="domain" description="Nudix hydrolase" evidence="3">
    <location>
        <begin position="29"/>
        <end position="159"/>
    </location>
</feature>
<dbReference type="InterPro" id="IPR000086">
    <property type="entry name" value="NUDIX_hydrolase_dom"/>
</dbReference>
<dbReference type="InterPro" id="IPR020476">
    <property type="entry name" value="Nudix_hydrolase"/>
</dbReference>
<dbReference type="SUPFAM" id="SSF55811">
    <property type="entry name" value="Nudix"/>
    <property type="match status" value="1"/>
</dbReference>
<dbReference type="InterPro" id="IPR015797">
    <property type="entry name" value="NUDIX_hydrolase-like_dom_sf"/>
</dbReference>
<comment type="cofactor">
    <cofactor evidence="1">
        <name>Mg(2+)</name>
        <dbReference type="ChEBI" id="CHEBI:18420"/>
    </cofactor>
</comment>
<gene>
    <name evidence="4" type="ORF">J2S48_004941</name>
</gene>
<dbReference type="EMBL" id="JAVDYE010000001">
    <property type="protein sequence ID" value="MDR7385426.1"/>
    <property type="molecule type" value="Genomic_DNA"/>
</dbReference>
<keyword evidence="2" id="KW-0378">Hydrolase</keyword>
<reference evidence="4 5" key="1">
    <citation type="submission" date="2023-07" db="EMBL/GenBank/DDBJ databases">
        <title>Sequencing the genomes of 1000 actinobacteria strains.</title>
        <authorList>
            <person name="Klenk H.-P."/>
        </authorList>
    </citation>
    <scope>NUCLEOTIDE SEQUENCE [LARGE SCALE GENOMIC DNA]</scope>
    <source>
        <strain evidence="4 5">DSM 45554</strain>
    </source>
</reference>
<dbReference type="RefSeq" id="WP_274995365.1">
    <property type="nucleotide sequence ID" value="NZ_JAJQQP010000009.1"/>
</dbReference>
<dbReference type="Pfam" id="PF00293">
    <property type="entry name" value="NUDIX"/>
    <property type="match status" value="1"/>
</dbReference>
<name>A0ABU2CVX1_9MICO</name>
<comment type="caution">
    <text evidence="4">The sequence shown here is derived from an EMBL/GenBank/DDBJ whole genome shotgun (WGS) entry which is preliminary data.</text>
</comment>
<dbReference type="Gene3D" id="3.90.79.10">
    <property type="entry name" value="Nucleoside Triphosphate Pyrophosphohydrolase"/>
    <property type="match status" value="1"/>
</dbReference>
<dbReference type="PANTHER" id="PTHR43046">
    <property type="entry name" value="GDP-MANNOSE MANNOSYL HYDROLASE"/>
    <property type="match status" value="1"/>
</dbReference>
<sequence length="169" mass="18403">MASDGGLGQGGLTVRFDYFDDPTAPPVNSVVPSVTVAVRDDVGRLLLIHRTDNDLWALPGGGIDPGETVREAGVRETEEETGYRVRITGLVGIYTDPRHVIEYSDGEVRAQFSICMRGTVTGGAARTSVESSEVVWQQVDRLGELAIHPSMRLRIEHAVDPTRTQPFLT</sequence>
<accession>A0ABU2CVX1</accession>
<evidence type="ECO:0000259" key="3">
    <source>
        <dbReference type="PROSITE" id="PS51462"/>
    </source>
</evidence>
<organism evidence="4 5">
    <name type="scientific">Promicromonospora iranensis</name>
    <dbReference type="NCBI Taxonomy" id="1105144"/>
    <lineage>
        <taxon>Bacteria</taxon>
        <taxon>Bacillati</taxon>
        <taxon>Actinomycetota</taxon>
        <taxon>Actinomycetes</taxon>
        <taxon>Micrococcales</taxon>
        <taxon>Promicromonosporaceae</taxon>
        <taxon>Promicromonospora</taxon>
    </lineage>
</organism>
<dbReference type="PRINTS" id="PR00502">
    <property type="entry name" value="NUDIXFAMILY"/>
</dbReference>
<keyword evidence="5" id="KW-1185">Reference proteome</keyword>